<dbReference type="InterPro" id="IPR011598">
    <property type="entry name" value="bHLH_dom"/>
</dbReference>
<accession>A0A4Y9YW21</accession>
<feature type="region of interest" description="Disordered" evidence="2">
    <location>
        <begin position="395"/>
        <end position="425"/>
    </location>
</feature>
<feature type="compositionally biased region" description="Polar residues" evidence="2">
    <location>
        <begin position="555"/>
        <end position="569"/>
    </location>
</feature>
<reference evidence="4 5" key="1">
    <citation type="submission" date="2019-02" db="EMBL/GenBank/DDBJ databases">
        <title>Genome sequencing of the rare red list fungi Dentipellis fragilis.</title>
        <authorList>
            <person name="Buettner E."/>
            <person name="Kellner H."/>
        </authorList>
    </citation>
    <scope>NUCLEOTIDE SEQUENCE [LARGE SCALE GENOMIC DNA]</scope>
    <source>
        <strain evidence="4 5">DSM 105465</strain>
    </source>
</reference>
<keyword evidence="1" id="KW-0175">Coiled coil</keyword>
<feature type="region of interest" description="Disordered" evidence="2">
    <location>
        <begin position="462"/>
        <end position="617"/>
    </location>
</feature>
<dbReference type="Gene3D" id="4.10.280.10">
    <property type="entry name" value="Helix-loop-helix DNA-binding domain"/>
    <property type="match status" value="1"/>
</dbReference>
<evidence type="ECO:0000256" key="1">
    <source>
        <dbReference type="SAM" id="Coils"/>
    </source>
</evidence>
<sequence>MFLVDHDAKVRYKLFVEKGNALTYYVKARRRIFVGKLHGRNASTQTGSSVHYLLRHHPDCGLILVMSFTIQNLTLQEVQQMLKLCRKHGHGTPGLEDHFRMLQEQVSRAMSALASDVDLASEKHPLPEVDTIAQCCVHCKALGQTSFQLGIIRVNDEKNITARRSKKQKTDNHSAAKYKKRPQVQWIKVSQQHLGVDASMATLIANMAGKVTSANLATLADGIAREYGTLPDNPNLEKVFFYIDANHCLYIVNGDKRLCRPSGCCELDETSPSGLKFGPITASLLFPTCPGFTAKSKQVNIRRMAQKWSKKHHVMLRSSKYGAALTTRDFSKRNFRKLDSLPHGATSSQVPVMPVPGCSECTRGQTPYYPAVDNWSGYPRQNSDASSVFRFSVDDASQSIPPTPQMASSHEMPAQGGILPGNQDQAQSAEIAELPYQGMPPPPPVDAALSYSSFGSLPQTRLLTSWGDSDHTGSHVPHPHPSAPAVRPYSRTPQSSQMATGPLPVPATPHAGQPRILPAGAHVDVMPEPGRQTATNTVQIPPAPPQPEKRKASASPPSEATRVQVQSGSQKKRAKKGKGKATDPSAEPGDAVEDVPTLPGETLAAAQSRVRREKKRAKRIQDLYDEIAPLIPPSRTNRKLSEDDILRHAKDIVNGVRAHEDDRSKQIGHLMKAKWTAQSELQEERIKSETTEQTLEATRRWGEETLLRLETTIQESESMREGSERLRVERDGAVIQLEEVNGELERTRTQLKTSIEEKRQIEVQARRSADQAKRLTHEKQELYDELQSVKAELQRYRLTVIGCSK</sequence>
<dbReference type="Proteomes" id="UP000298327">
    <property type="component" value="Unassembled WGS sequence"/>
</dbReference>
<comment type="caution">
    <text evidence="4">The sequence shown here is derived from an EMBL/GenBank/DDBJ whole genome shotgun (WGS) entry which is preliminary data.</text>
</comment>
<dbReference type="PROSITE" id="PS50888">
    <property type="entry name" value="BHLH"/>
    <property type="match status" value="1"/>
</dbReference>
<dbReference type="Pfam" id="PF00010">
    <property type="entry name" value="HLH"/>
    <property type="match status" value="1"/>
</dbReference>
<dbReference type="GO" id="GO:0046983">
    <property type="term" value="F:protein dimerization activity"/>
    <property type="evidence" value="ECO:0007669"/>
    <property type="project" value="InterPro"/>
</dbReference>
<feature type="compositionally biased region" description="Basic residues" evidence="2">
    <location>
        <begin position="570"/>
        <end position="579"/>
    </location>
</feature>
<name>A0A4Y9YW21_9AGAM</name>
<dbReference type="SUPFAM" id="SSF47459">
    <property type="entry name" value="HLH, helix-loop-helix DNA-binding domain"/>
    <property type="match status" value="1"/>
</dbReference>
<feature type="domain" description="BHLH" evidence="3">
    <location>
        <begin position="604"/>
        <end position="656"/>
    </location>
</feature>
<evidence type="ECO:0000256" key="2">
    <source>
        <dbReference type="SAM" id="MobiDB-lite"/>
    </source>
</evidence>
<evidence type="ECO:0000313" key="4">
    <source>
        <dbReference type="EMBL" id="TFY65863.1"/>
    </source>
</evidence>
<protein>
    <recommendedName>
        <fullName evidence="3">BHLH domain-containing protein</fullName>
    </recommendedName>
</protein>
<dbReference type="EMBL" id="SEOQ01000301">
    <property type="protein sequence ID" value="TFY65863.1"/>
    <property type="molecule type" value="Genomic_DNA"/>
</dbReference>
<feature type="coiled-coil region" evidence="1">
    <location>
        <begin position="737"/>
        <end position="799"/>
    </location>
</feature>
<proteinExistence type="predicted"/>
<organism evidence="4 5">
    <name type="scientific">Dentipellis fragilis</name>
    <dbReference type="NCBI Taxonomy" id="205917"/>
    <lineage>
        <taxon>Eukaryota</taxon>
        <taxon>Fungi</taxon>
        <taxon>Dikarya</taxon>
        <taxon>Basidiomycota</taxon>
        <taxon>Agaricomycotina</taxon>
        <taxon>Agaricomycetes</taxon>
        <taxon>Russulales</taxon>
        <taxon>Hericiaceae</taxon>
        <taxon>Dentipellis</taxon>
    </lineage>
</organism>
<dbReference type="AlphaFoldDB" id="A0A4Y9YW21"/>
<dbReference type="InterPro" id="IPR036638">
    <property type="entry name" value="HLH_DNA-bd_sf"/>
</dbReference>
<gene>
    <name evidence="4" type="ORF">EVG20_g5234</name>
</gene>
<dbReference type="OrthoDB" id="8964853at2759"/>
<keyword evidence="5" id="KW-1185">Reference proteome</keyword>
<evidence type="ECO:0000313" key="5">
    <source>
        <dbReference type="Proteomes" id="UP000298327"/>
    </source>
</evidence>
<evidence type="ECO:0000259" key="3">
    <source>
        <dbReference type="PROSITE" id="PS50888"/>
    </source>
</evidence>
<feature type="compositionally biased region" description="Polar residues" evidence="2">
    <location>
        <begin position="395"/>
        <end position="408"/>
    </location>
</feature>